<gene>
    <name evidence="4" type="ORF">COU97_00390</name>
</gene>
<evidence type="ECO:0000256" key="3">
    <source>
        <dbReference type="PIRSR" id="PIRSR001359-3"/>
    </source>
</evidence>
<keyword evidence="3" id="KW-0479">Metal-binding</keyword>
<sequence length="280" mass="30397">MKAKEILQKARDNGYALGAFNAGSVEIVRAIVQAAGDKQAPLIIETSANEANYFGMENFLDVVENFQQSSGLEILTNFDHGPGLEECQRAIEAGYDLIHFDGSQLPLEENIKITQALVAQAHERGVLVEAEIDRIAGQSVANFQDAESVQATSNYTDPAQAAAFARQAGCDILAAFVGNLHGTYPTSPRLDLERLALIGQQVPCWLSLHGGSGLSPEDVRQAIKMGVVKVNVNTELRLAFRETLENILRGSEDVAIYKIMPPVIAAMQKIVEEKIELFGC</sequence>
<accession>A0A2M8L7U2</accession>
<dbReference type="SUPFAM" id="SSF51569">
    <property type="entry name" value="Aldolase"/>
    <property type="match status" value="1"/>
</dbReference>
<evidence type="ECO:0000313" key="5">
    <source>
        <dbReference type="Proteomes" id="UP000231579"/>
    </source>
</evidence>
<evidence type="ECO:0000256" key="2">
    <source>
        <dbReference type="PIRSR" id="PIRSR001359-2"/>
    </source>
</evidence>
<feature type="active site" description="Proton donor" evidence="1">
    <location>
        <position position="79"/>
    </location>
</feature>
<comment type="caution">
    <text evidence="4">The sequence shown here is derived from an EMBL/GenBank/DDBJ whole genome shotgun (WGS) entry which is preliminary data.</text>
</comment>
<feature type="binding site" evidence="3">
    <location>
        <position position="131"/>
    </location>
    <ligand>
        <name>Zn(2+)</name>
        <dbReference type="ChEBI" id="CHEBI:29105"/>
        <label>2</label>
    </ligand>
</feature>
<feature type="binding site" evidence="3">
    <location>
        <position position="209"/>
    </location>
    <ligand>
        <name>Zn(2+)</name>
        <dbReference type="ChEBI" id="CHEBI:29105"/>
        <label>1</label>
        <note>catalytic</note>
    </ligand>
</feature>
<feature type="binding site" evidence="3">
    <location>
        <position position="181"/>
    </location>
    <ligand>
        <name>Zn(2+)</name>
        <dbReference type="ChEBI" id="CHEBI:29105"/>
        <label>1</label>
        <note>catalytic</note>
    </ligand>
</feature>
<reference evidence="5" key="1">
    <citation type="submission" date="2017-09" db="EMBL/GenBank/DDBJ databases">
        <title>Depth-based differentiation of microbial function through sediment-hosted aquifers and enrichment of novel symbionts in the deep terrestrial subsurface.</title>
        <authorList>
            <person name="Probst A.J."/>
            <person name="Ladd B."/>
            <person name="Jarett J.K."/>
            <person name="Geller-Mcgrath D.E."/>
            <person name="Sieber C.M.K."/>
            <person name="Emerson J.B."/>
            <person name="Anantharaman K."/>
            <person name="Thomas B.C."/>
            <person name="Malmstrom R."/>
            <person name="Stieglmeier M."/>
            <person name="Klingl A."/>
            <person name="Woyke T."/>
            <person name="Ryan C.M."/>
            <person name="Banfield J.F."/>
        </authorList>
    </citation>
    <scope>NUCLEOTIDE SEQUENCE [LARGE SCALE GENOMIC DNA]</scope>
</reference>
<dbReference type="PANTHER" id="PTHR30304">
    <property type="entry name" value="D-TAGATOSE-1,6-BISPHOSPHATE ALDOLASE"/>
    <property type="match status" value="1"/>
</dbReference>
<protein>
    <submittedName>
        <fullName evidence="4">Ketose-bisphosphate aldolase</fullName>
    </submittedName>
</protein>
<dbReference type="Pfam" id="PF01116">
    <property type="entry name" value="F_bP_aldolase"/>
    <property type="match status" value="1"/>
</dbReference>
<evidence type="ECO:0000313" key="4">
    <source>
        <dbReference type="EMBL" id="PJE70316.1"/>
    </source>
</evidence>
<dbReference type="NCBIfam" id="TIGR00167">
    <property type="entry name" value="cbbA"/>
    <property type="match status" value="1"/>
</dbReference>
<dbReference type="GO" id="GO:0016832">
    <property type="term" value="F:aldehyde-lyase activity"/>
    <property type="evidence" value="ECO:0007669"/>
    <property type="project" value="InterPro"/>
</dbReference>
<comment type="cofactor">
    <cofactor evidence="3">
        <name>Zn(2+)</name>
        <dbReference type="ChEBI" id="CHEBI:29105"/>
    </cofactor>
    <text evidence="3">Binds 2 Zn(2+) ions per subunit. One is catalytic and the other provides a structural contribution.</text>
</comment>
<dbReference type="InterPro" id="IPR050246">
    <property type="entry name" value="Class_II_FBP_aldolase"/>
</dbReference>
<dbReference type="InterPro" id="IPR000771">
    <property type="entry name" value="FBA_II"/>
</dbReference>
<dbReference type="PANTHER" id="PTHR30304:SF0">
    <property type="entry name" value="D-TAGATOSE-1,6-BISPHOSPHATE ALDOLASE SUBUNIT GATY-RELATED"/>
    <property type="match status" value="1"/>
</dbReference>
<evidence type="ECO:0000256" key="1">
    <source>
        <dbReference type="PIRSR" id="PIRSR001359-1"/>
    </source>
</evidence>
<dbReference type="GO" id="GO:0008270">
    <property type="term" value="F:zinc ion binding"/>
    <property type="evidence" value="ECO:0007669"/>
    <property type="project" value="InterPro"/>
</dbReference>
<name>A0A2M8L7U2_9BACT</name>
<dbReference type="GO" id="GO:0005975">
    <property type="term" value="P:carbohydrate metabolic process"/>
    <property type="evidence" value="ECO:0007669"/>
    <property type="project" value="InterPro"/>
</dbReference>
<proteinExistence type="predicted"/>
<dbReference type="EMBL" id="PFEM01000006">
    <property type="protein sequence ID" value="PJE70316.1"/>
    <property type="molecule type" value="Genomic_DNA"/>
</dbReference>
<dbReference type="PIRSF" id="PIRSF001359">
    <property type="entry name" value="F_bP_aldolase_II"/>
    <property type="match status" value="1"/>
</dbReference>
<feature type="binding site" evidence="3">
    <location>
        <position position="80"/>
    </location>
    <ligand>
        <name>Zn(2+)</name>
        <dbReference type="ChEBI" id="CHEBI:29105"/>
        <label>1</label>
        <note>catalytic</note>
    </ligand>
</feature>
<dbReference type="AlphaFoldDB" id="A0A2M8L7U2"/>
<dbReference type="InterPro" id="IPR013785">
    <property type="entry name" value="Aldolase_TIM"/>
</dbReference>
<dbReference type="Proteomes" id="UP000231579">
    <property type="component" value="Unassembled WGS sequence"/>
</dbReference>
<feature type="binding site" evidence="2">
    <location>
        <begin position="231"/>
        <end position="234"/>
    </location>
    <ligand>
        <name>dihydroxyacetone phosphate</name>
        <dbReference type="ChEBI" id="CHEBI:57642"/>
    </ligand>
</feature>
<feature type="binding site" evidence="2">
    <location>
        <begin position="210"/>
        <end position="212"/>
    </location>
    <ligand>
        <name>dihydroxyacetone phosphate</name>
        <dbReference type="ChEBI" id="CHEBI:57642"/>
    </ligand>
</feature>
<organism evidence="4 5">
    <name type="scientific">Candidatus Shapirobacteria bacterium CG10_big_fil_rev_8_21_14_0_10_48_15</name>
    <dbReference type="NCBI Taxonomy" id="1974484"/>
    <lineage>
        <taxon>Bacteria</taxon>
        <taxon>Candidatus Shapironibacteriota</taxon>
    </lineage>
</organism>
<keyword evidence="3" id="KW-0862">Zinc</keyword>
<feature type="binding site" evidence="3">
    <location>
        <position position="101"/>
    </location>
    <ligand>
        <name>Zn(2+)</name>
        <dbReference type="ChEBI" id="CHEBI:29105"/>
        <label>2</label>
    </ligand>
</feature>
<feature type="binding site" evidence="2">
    <location>
        <position position="182"/>
    </location>
    <ligand>
        <name>dihydroxyacetone phosphate</name>
        <dbReference type="ChEBI" id="CHEBI:57642"/>
    </ligand>
</feature>
<dbReference type="Gene3D" id="3.20.20.70">
    <property type="entry name" value="Aldolase class I"/>
    <property type="match status" value="1"/>
</dbReference>